<organism evidence="3 4">
    <name type="scientific">Flagellimonas lutaonensis</name>
    <dbReference type="NCBI Taxonomy" id="516051"/>
    <lineage>
        <taxon>Bacteria</taxon>
        <taxon>Pseudomonadati</taxon>
        <taxon>Bacteroidota</taxon>
        <taxon>Flavobacteriia</taxon>
        <taxon>Flavobacteriales</taxon>
        <taxon>Flavobacteriaceae</taxon>
        <taxon>Flagellimonas</taxon>
    </lineage>
</organism>
<sequence length="213" mass="24666">MPLYKTITESNKTKIYIWKVTEPETDLWKGVSLTMHCQQRIDGMKSEMHRRAFLSIRHLMAEAGYEDKDLYYDKMGKPHLMDGNHISITHSHHFTGIIVSESHQVGIDIEKQRDKILKIAYKFTPIQEYSTLANAEAVKRKLTIVWGAKESLYKIYAQPGLSFLRHIDVHDFSFADGQTTAEILYKGHSTHYDVKFFEFEGFTTVYALKKAGD</sequence>
<name>A0A0D5YR78_9FLAO</name>
<dbReference type="GO" id="GO:0000287">
    <property type="term" value="F:magnesium ion binding"/>
    <property type="evidence" value="ECO:0007669"/>
    <property type="project" value="InterPro"/>
</dbReference>
<evidence type="ECO:0000313" key="3">
    <source>
        <dbReference type="EMBL" id="AKA34762.1"/>
    </source>
</evidence>
<dbReference type="PATRIC" id="fig|516051.4.peg.1156"/>
<dbReference type="EMBL" id="CP011071">
    <property type="protein sequence ID" value="AKA34762.1"/>
    <property type="molecule type" value="Genomic_DNA"/>
</dbReference>
<dbReference type="Proteomes" id="UP000032726">
    <property type="component" value="Chromosome"/>
</dbReference>
<proteinExistence type="predicted"/>
<dbReference type="RefSeq" id="WP_045801484.1">
    <property type="nucleotide sequence ID" value="NZ_CP011071.1"/>
</dbReference>
<keyword evidence="1" id="KW-0808">Transferase</keyword>
<gene>
    <name evidence="3" type="ORF">VC82_1119</name>
</gene>
<dbReference type="HOGENOM" id="CLU_104083_2_0_10"/>
<dbReference type="InterPro" id="IPR037143">
    <property type="entry name" value="4-PPantetheinyl_Trfase_dom_sf"/>
</dbReference>
<protein>
    <submittedName>
        <fullName evidence="3">Siderophore (Surfactin) biosynthesis regulatory protein</fullName>
    </submittedName>
</protein>
<dbReference type="GO" id="GO:0008897">
    <property type="term" value="F:holo-[acyl-carrier-protein] synthase activity"/>
    <property type="evidence" value="ECO:0007669"/>
    <property type="project" value="InterPro"/>
</dbReference>
<dbReference type="InterPro" id="IPR008278">
    <property type="entry name" value="4-PPantetheinyl_Trfase_dom"/>
</dbReference>
<evidence type="ECO:0000256" key="1">
    <source>
        <dbReference type="ARBA" id="ARBA00022679"/>
    </source>
</evidence>
<accession>A0A0D5YR78</accession>
<dbReference type="KEGG" id="mlt:VC82_1119"/>
<dbReference type="Gene3D" id="3.90.470.20">
    <property type="entry name" value="4'-phosphopantetheinyl transferase domain"/>
    <property type="match status" value="2"/>
</dbReference>
<reference evidence="3 4" key="1">
    <citation type="submission" date="2015-03" db="EMBL/GenBank/DDBJ databases">
        <title>Complete genome sequence of Muricauda lutaonensis CC-HSB-11T, isolated from a coastal hot spring.</title>
        <authorList>
            <person name="Kim K.M."/>
        </authorList>
    </citation>
    <scope>NUCLEOTIDE SEQUENCE [LARGE SCALE GENOMIC DNA]</scope>
    <source>
        <strain evidence="3 4">CC-HSB-11</strain>
    </source>
</reference>
<dbReference type="STRING" id="516051.VC82_1119"/>
<dbReference type="OrthoDB" id="1190494at2"/>
<evidence type="ECO:0000313" key="4">
    <source>
        <dbReference type="Proteomes" id="UP000032726"/>
    </source>
</evidence>
<evidence type="ECO:0000259" key="2">
    <source>
        <dbReference type="Pfam" id="PF01648"/>
    </source>
</evidence>
<keyword evidence="4" id="KW-1185">Reference proteome</keyword>
<feature type="domain" description="4'-phosphopantetheinyl transferase" evidence="2">
    <location>
        <begin position="104"/>
        <end position="196"/>
    </location>
</feature>
<dbReference type="Pfam" id="PF01648">
    <property type="entry name" value="ACPS"/>
    <property type="match status" value="1"/>
</dbReference>
<dbReference type="AlphaFoldDB" id="A0A0D5YR78"/>
<dbReference type="SUPFAM" id="SSF56214">
    <property type="entry name" value="4'-phosphopantetheinyl transferase"/>
    <property type="match status" value="2"/>
</dbReference>